<feature type="transmembrane region" description="Helical" evidence="8">
    <location>
        <begin position="65"/>
        <end position="84"/>
    </location>
</feature>
<sequence length="207" mass="21862">MGAELAGRARAGLVTMIAVTAVLYALQIANMATLGWLASTFGIRPRDPESLPDILTSPLVHDPTGWGHLAANTLPLIVFGFLAFLAGVREFLTAVALSWLASGIGVWLFGGSIFGLPSITVGASGVIFGLFGFLLVRGFLNRRWGQILLAVALFIAYGGVLLGALPTLERGISWQAHLFGLLGGVAAAVALRSRERGPRPRSQTRSR</sequence>
<feature type="transmembrane region" description="Helical" evidence="8">
    <location>
        <begin position="172"/>
        <end position="191"/>
    </location>
</feature>
<feature type="transmembrane region" description="Helical" evidence="8">
    <location>
        <begin position="116"/>
        <end position="135"/>
    </location>
</feature>
<evidence type="ECO:0000256" key="4">
    <source>
        <dbReference type="ARBA" id="ARBA00022692"/>
    </source>
</evidence>
<comment type="similarity">
    <text evidence="2">Belongs to the peptidase S54 family.</text>
</comment>
<evidence type="ECO:0000256" key="2">
    <source>
        <dbReference type="ARBA" id="ARBA00009045"/>
    </source>
</evidence>
<evidence type="ECO:0000256" key="5">
    <source>
        <dbReference type="ARBA" id="ARBA00022801"/>
    </source>
</evidence>
<feature type="transmembrane region" description="Helical" evidence="8">
    <location>
        <begin position="147"/>
        <end position="166"/>
    </location>
</feature>
<dbReference type="Pfam" id="PF01694">
    <property type="entry name" value="Rhomboid"/>
    <property type="match status" value="1"/>
</dbReference>
<accession>A0ABU9WUW9</accession>
<evidence type="ECO:0000256" key="3">
    <source>
        <dbReference type="ARBA" id="ARBA00022670"/>
    </source>
</evidence>
<evidence type="ECO:0000256" key="7">
    <source>
        <dbReference type="ARBA" id="ARBA00023136"/>
    </source>
</evidence>
<evidence type="ECO:0000313" key="10">
    <source>
        <dbReference type="EMBL" id="MEN2742964.1"/>
    </source>
</evidence>
<feature type="transmembrane region" description="Helical" evidence="8">
    <location>
        <begin position="12"/>
        <end position="38"/>
    </location>
</feature>
<dbReference type="PANTHER" id="PTHR43066">
    <property type="entry name" value="RHOMBOID-RELATED PROTEIN"/>
    <property type="match status" value="1"/>
</dbReference>
<gene>
    <name evidence="10" type="ORF">ABCQ75_00230</name>
</gene>
<keyword evidence="11" id="KW-1185">Reference proteome</keyword>
<dbReference type="RefSeq" id="WP_345882365.1">
    <property type="nucleotide sequence ID" value="NZ_JBDFRB010000001.1"/>
</dbReference>
<dbReference type="Gene3D" id="1.20.1540.10">
    <property type="entry name" value="Rhomboid-like"/>
    <property type="match status" value="1"/>
</dbReference>
<dbReference type="EMBL" id="JBDFRB010000001">
    <property type="protein sequence ID" value="MEN2742964.1"/>
    <property type="molecule type" value="Genomic_DNA"/>
</dbReference>
<feature type="domain" description="Peptidase S54 rhomboid" evidence="9">
    <location>
        <begin position="53"/>
        <end position="192"/>
    </location>
</feature>
<comment type="caution">
    <text evidence="10">The sequence shown here is derived from an EMBL/GenBank/DDBJ whole genome shotgun (WGS) entry which is preliminary data.</text>
</comment>
<keyword evidence="5 10" id="KW-0378">Hydrolase</keyword>
<dbReference type="GO" id="GO:0008233">
    <property type="term" value="F:peptidase activity"/>
    <property type="evidence" value="ECO:0007669"/>
    <property type="project" value="UniProtKB-KW"/>
</dbReference>
<evidence type="ECO:0000259" key="9">
    <source>
        <dbReference type="Pfam" id="PF01694"/>
    </source>
</evidence>
<evidence type="ECO:0000313" key="11">
    <source>
        <dbReference type="Proteomes" id="UP001422074"/>
    </source>
</evidence>
<dbReference type="InterPro" id="IPR022764">
    <property type="entry name" value="Peptidase_S54_rhomboid_dom"/>
</dbReference>
<dbReference type="EC" id="3.4.21.105" evidence="10"/>
<dbReference type="Proteomes" id="UP001422074">
    <property type="component" value="Unassembled WGS sequence"/>
</dbReference>
<name>A0ABU9WUW9_9MICC</name>
<keyword evidence="7 8" id="KW-0472">Membrane</keyword>
<feature type="transmembrane region" description="Helical" evidence="8">
    <location>
        <begin position="91"/>
        <end position="110"/>
    </location>
</feature>
<dbReference type="GO" id="GO:0006508">
    <property type="term" value="P:proteolysis"/>
    <property type="evidence" value="ECO:0007669"/>
    <property type="project" value="UniProtKB-KW"/>
</dbReference>
<evidence type="ECO:0000256" key="8">
    <source>
        <dbReference type="SAM" id="Phobius"/>
    </source>
</evidence>
<keyword evidence="6 8" id="KW-1133">Transmembrane helix</keyword>
<dbReference type="SUPFAM" id="SSF144091">
    <property type="entry name" value="Rhomboid-like"/>
    <property type="match status" value="1"/>
</dbReference>
<evidence type="ECO:0000256" key="1">
    <source>
        <dbReference type="ARBA" id="ARBA00004141"/>
    </source>
</evidence>
<protein>
    <submittedName>
        <fullName evidence="10">Rhomboid family intramembrane serine protease</fullName>
        <ecNumber evidence="10">3.4.21.105</ecNumber>
    </submittedName>
</protein>
<keyword evidence="3 10" id="KW-0645">Protease</keyword>
<keyword evidence="4 8" id="KW-0812">Transmembrane</keyword>
<proteinExistence type="inferred from homology"/>
<dbReference type="InterPro" id="IPR035952">
    <property type="entry name" value="Rhomboid-like_sf"/>
</dbReference>
<evidence type="ECO:0000256" key="6">
    <source>
        <dbReference type="ARBA" id="ARBA00022989"/>
    </source>
</evidence>
<reference evidence="10 11" key="1">
    <citation type="submission" date="2024-05" db="EMBL/GenBank/DDBJ databases">
        <title>Sinomonas sp. nov., isolated from a waste landfill.</title>
        <authorList>
            <person name="Zhao Y."/>
        </authorList>
    </citation>
    <scope>NUCLEOTIDE SEQUENCE [LARGE SCALE GENOMIC DNA]</scope>
    <source>
        <strain evidence="10 11">CCTCC AB2014300</strain>
    </source>
</reference>
<dbReference type="PANTHER" id="PTHR43066:SF1">
    <property type="entry name" value="RHOMBOID PROTEIN 2"/>
    <property type="match status" value="1"/>
</dbReference>
<comment type="subcellular location">
    <subcellularLocation>
        <location evidence="1">Membrane</location>
        <topology evidence="1">Multi-pass membrane protein</topology>
    </subcellularLocation>
</comment>
<organism evidence="10 11">
    <name type="scientific">Sinomonas halotolerans</name>
    <dbReference type="NCBI Taxonomy" id="1644133"/>
    <lineage>
        <taxon>Bacteria</taxon>
        <taxon>Bacillati</taxon>
        <taxon>Actinomycetota</taxon>
        <taxon>Actinomycetes</taxon>
        <taxon>Micrococcales</taxon>
        <taxon>Micrococcaceae</taxon>
        <taxon>Sinomonas</taxon>
    </lineage>
</organism>